<keyword evidence="4 7" id="KW-0812">Transmembrane</keyword>
<dbReference type="CDD" id="cd06912">
    <property type="entry name" value="GT_MraY_like"/>
    <property type="match status" value="1"/>
</dbReference>
<feature type="transmembrane region" description="Helical" evidence="7">
    <location>
        <begin position="102"/>
        <end position="122"/>
    </location>
</feature>
<sequence>MQVLILSFFISFVVTLLLIHFDHLHLHLSGDHVTKGAQKYHVHPVPRIGGVPIMLAMLAVLGLLAFRDLKLAESMALLMVAGMPAFLGGLMEDVTKKVGVGLRLGLTCFSAVLAYILFGALLNRIDLPWIDPFLAYWPVALMLTAVAVGGVANAVNIIDGYNGLAAMVCILILGALGYVGYLVGDALVWNTALVMVGGSLGFMVWNWPRGMIFLGDGGAYFKGFMIGELSVLLVMRNPQVSAWFPLLLVVYPVFETLFSVYRKKVLRGMSPGVPDAVHLHMLIHKRVVRFAVGTKLAELKMVRNSLTSPYLWVLCSLSVFPAMMLWKNTLWLQILVGVFVIAYLWLYRAMVRFKVPRLLLLGAVAHTEKKSPETGKM</sequence>
<feature type="transmembrane region" description="Helical" evidence="7">
    <location>
        <begin position="219"/>
        <end position="236"/>
    </location>
</feature>
<dbReference type="GO" id="GO:0016740">
    <property type="term" value="F:transferase activity"/>
    <property type="evidence" value="ECO:0007669"/>
    <property type="project" value="UniProtKB-KW"/>
</dbReference>
<protein>
    <submittedName>
        <fullName evidence="8">Glycosyl transferase</fullName>
    </submittedName>
</protein>
<keyword evidence="3 8" id="KW-0808">Transferase</keyword>
<feature type="transmembrane region" description="Helical" evidence="7">
    <location>
        <begin position="45"/>
        <end position="65"/>
    </location>
</feature>
<dbReference type="EMBL" id="REGR01000001">
    <property type="protein sequence ID" value="RXZ45466.1"/>
    <property type="molecule type" value="Genomic_DNA"/>
</dbReference>
<keyword evidence="9" id="KW-1185">Reference proteome</keyword>
<evidence type="ECO:0000313" key="9">
    <source>
        <dbReference type="Proteomes" id="UP000290682"/>
    </source>
</evidence>
<feature type="transmembrane region" description="Helical" evidence="7">
    <location>
        <begin position="330"/>
        <end position="347"/>
    </location>
</feature>
<dbReference type="PANTHER" id="PTHR22926:SF3">
    <property type="entry name" value="UNDECAPRENYL-PHOSPHATE ALPHA-N-ACETYLGLUCOSAMINYL 1-PHOSPHATE TRANSFERASE"/>
    <property type="match status" value="1"/>
</dbReference>
<feature type="transmembrane region" description="Helical" evidence="7">
    <location>
        <begin position="134"/>
        <end position="155"/>
    </location>
</feature>
<keyword evidence="2" id="KW-1003">Cell membrane</keyword>
<evidence type="ECO:0000313" key="8">
    <source>
        <dbReference type="EMBL" id="RXZ45466.1"/>
    </source>
</evidence>
<accession>A0ABY0FGF4</accession>
<evidence type="ECO:0000256" key="5">
    <source>
        <dbReference type="ARBA" id="ARBA00022989"/>
    </source>
</evidence>
<evidence type="ECO:0000256" key="6">
    <source>
        <dbReference type="ARBA" id="ARBA00023136"/>
    </source>
</evidence>
<comment type="subcellular location">
    <subcellularLocation>
        <location evidence="1">Cell membrane</location>
        <topology evidence="1">Multi-pass membrane protein</topology>
    </subcellularLocation>
</comment>
<feature type="transmembrane region" description="Helical" evidence="7">
    <location>
        <begin position="305"/>
        <end position="324"/>
    </location>
</feature>
<evidence type="ECO:0000256" key="2">
    <source>
        <dbReference type="ARBA" id="ARBA00022475"/>
    </source>
</evidence>
<proteinExistence type="predicted"/>
<keyword evidence="5 7" id="KW-1133">Transmembrane helix</keyword>
<feature type="transmembrane region" description="Helical" evidence="7">
    <location>
        <begin position="242"/>
        <end position="261"/>
    </location>
</feature>
<feature type="transmembrane region" description="Helical" evidence="7">
    <location>
        <begin position="162"/>
        <end position="181"/>
    </location>
</feature>
<evidence type="ECO:0000256" key="3">
    <source>
        <dbReference type="ARBA" id="ARBA00022679"/>
    </source>
</evidence>
<comment type="caution">
    <text evidence="8">The sequence shown here is derived from an EMBL/GenBank/DDBJ whole genome shotgun (WGS) entry which is preliminary data.</text>
</comment>
<dbReference type="Proteomes" id="UP000290682">
    <property type="component" value="Unassembled WGS sequence"/>
</dbReference>
<gene>
    <name evidence="8" type="ORF">EBB06_01240</name>
</gene>
<evidence type="ECO:0000256" key="7">
    <source>
        <dbReference type="SAM" id="Phobius"/>
    </source>
</evidence>
<dbReference type="PANTHER" id="PTHR22926">
    <property type="entry name" value="PHOSPHO-N-ACETYLMURAMOYL-PENTAPEPTIDE-TRANSFERASE"/>
    <property type="match status" value="1"/>
</dbReference>
<dbReference type="InterPro" id="IPR000715">
    <property type="entry name" value="Glycosyl_transferase_4"/>
</dbReference>
<keyword evidence="6 7" id="KW-0472">Membrane</keyword>
<dbReference type="Pfam" id="PF00953">
    <property type="entry name" value="Glycos_transf_4"/>
    <property type="match status" value="1"/>
</dbReference>
<feature type="transmembrane region" description="Helical" evidence="7">
    <location>
        <begin position="187"/>
        <end position="207"/>
    </location>
</feature>
<evidence type="ECO:0000256" key="1">
    <source>
        <dbReference type="ARBA" id="ARBA00004651"/>
    </source>
</evidence>
<dbReference type="RefSeq" id="WP_129210754.1">
    <property type="nucleotide sequence ID" value="NZ_REGR01000001.1"/>
</dbReference>
<name>A0ABY0FGF4_9NEIS</name>
<organism evidence="8 9">
    <name type="scientific">Crenobacter cavernae</name>
    <dbReference type="NCBI Taxonomy" id="2290923"/>
    <lineage>
        <taxon>Bacteria</taxon>
        <taxon>Pseudomonadati</taxon>
        <taxon>Pseudomonadota</taxon>
        <taxon>Betaproteobacteria</taxon>
        <taxon>Neisseriales</taxon>
        <taxon>Neisseriaceae</taxon>
        <taxon>Crenobacter</taxon>
    </lineage>
</organism>
<feature type="transmembrane region" description="Helical" evidence="7">
    <location>
        <begin position="6"/>
        <end position="24"/>
    </location>
</feature>
<evidence type="ECO:0000256" key="4">
    <source>
        <dbReference type="ARBA" id="ARBA00022692"/>
    </source>
</evidence>
<reference evidence="8 9" key="1">
    <citation type="submission" date="2018-10" db="EMBL/GenBank/DDBJ databases">
        <title>Draft genome of Fastidiocella sp. strain 375T, a bacterium isolated from a karstic cave dripping water.</title>
        <authorList>
            <person name="Coelho C."/>
            <person name="Verissimo A."/>
            <person name="Tiago I."/>
        </authorList>
    </citation>
    <scope>NUCLEOTIDE SEQUENCE [LARGE SCALE GENOMIC DNA]</scope>
    <source>
        <strain evidence="8 9">CAVE-375</strain>
    </source>
</reference>